<accession>A0A7J6W672</accession>
<feature type="compositionally biased region" description="Polar residues" evidence="1">
    <location>
        <begin position="67"/>
        <end position="77"/>
    </location>
</feature>
<proteinExistence type="predicted"/>
<dbReference type="Proteomes" id="UP000554482">
    <property type="component" value="Unassembled WGS sequence"/>
</dbReference>
<organism evidence="2 3">
    <name type="scientific">Thalictrum thalictroides</name>
    <name type="common">Rue-anemone</name>
    <name type="synonym">Anemone thalictroides</name>
    <dbReference type="NCBI Taxonomy" id="46969"/>
    <lineage>
        <taxon>Eukaryota</taxon>
        <taxon>Viridiplantae</taxon>
        <taxon>Streptophyta</taxon>
        <taxon>Embryophyta</taxon>
        <taxon>Tracheophyta</taxon>
        <taxon>Spermatophyta</taxon>
        <taxon>Magnoliopsida</taxon>
        <taxon>Ranunculales</taxon>
        <taxon>Ranunculaceae</taxon>
        <taxon>Thalictroideae</taxon>
        <taxon>Thalictrum</taxon>
    </lineage>
</organism>
<gene>
    <name evidence="2" type="ORF">FRX31_017995</name>
</gene>
<keyword evidence="3" id="KW-1185">Reference proteome</keyword>
<evidence type="ECO:0000256" key="1">
    <source>
        <dbReference type="SAM" id="MobiDB-lite"/>
    </source>
</evidence>
<evidence type="ECO:0000313" key="3">
    <source>
        <dbReference type="Proteomes" id="UP000554482"/>
    </source>
</evidence>
<dbReference type="AlphaFoldDB" id="A0A7J6W672"/>
<comment type="caution">
    <text evidence="2">The sequence shown here is derived from an EMBL/GenBank/DDBJ whole genome shotgun (WGS) entry which is preliminary data.</text>
</comment>
<dbReference type="OrthoDB" id="1939300at2759"/>
<protein>
    <submittedName>
        <fullName evidence="2">Uncharacterized protein</fullName>
    </submittedName>
</protein>
<name>A0A7J6W672_THATH</name>
<feature type="region of interest" description="Disordered" evidence="1">
    <location>
        <begin position="39"/>
        <end position="113"/>
    </location>
</feature>
<reference evidence="2 3" key="1">
    <citation type="submission" date="2020-06" db="EMBL/GenBank/DDBJ databases">
        <title>Transcriptomic and genomic resources for Thalictrum thalictroides and T. hernandezii: Facilitating candidate gene discovery in an emerging model plant lineage.</title>
        <authorList>
            <person name="Arias T."/>
            <person name="Riano-Pachon D.M."/>
            <person name="Di Stilio V.S."/>
        </authorList>
    </citation>
    <scope>NUCLEOTIDE SEQUENCE [LARGE SCALE GENOMIC DNA]</scope>
    <source>
        <strain evidence="3">cv. WT478/WT964</strain>
        <tissue evidence="2">Leaves</tissue>
    </source>
</reference>
<dbReference type="EMBL" id="JABWDY010021374">
    <property type="protein sequence ID" value="KAF5192417.1"/>
    <property type="molecule type" value="Genomic_DNA"/>
</dbReference>
<sequence length="113" mass="12531">MEAKEDNIGNLEQVKERGKAIAKSVKDLSINGDAQQEVNCEGSSKATQEEGWEKPKRRHTCRAKGTYQVNTMQVVHNQENEDHQGSCNRDTGQDHSSPCLKEVELGLGLDPPN</sequence>
<feature type="compositionally biased region" description="Polar residues" evidence="1">
    <location>
        <begin position="85"/>
        <end position="96"/>
    </location>
</feature>
<evidence type="ECO:0000313" key="2">
    <source>
        <dbReference type="EMBL" id="KAF5192417.1"/>
    </source>
</evidence>